<keyword evidence="3" id="KW-1185">Reference proteome</keyword>
<evidence type="ECO:0000259" key="1">
    <source>
        <dbReference type="Pfam" id="PF25534"/>
    </source>
</evidence>
<protein>
    <recommendedName>
        <fullName evidence="1">DUF7918 domain-containing protein</fullName>
    </recommendedName>
</protein>
<dbReference type="Pfam" id="PF25534">
    <property type="entry name" value="DUF7918"/>
    <property type="match status" value="1"/>
</dbReference>
<evidence type="ECO:0000313" key="3">
    <source>
        <dbReference type="Proteomes" id="UP000076837"/>
    </source>
</evidence>
<dbReference type="Proteomes" id="UP000076837">
    <property type="component" value="Unassembled WGS sequence"/>
</dbReference>
<dbReference type="EMBL" id="JYNV01000132">
    <property type="protein sequence ID" value="KZM25226.1"/>
    <property type="molecule type" value="Genomic_DNA"/>
</dbReference>
<gene>
    <name evidence="2" type="ORF">ST47_g3641</name>
</gene>
<feature type="domain" description="DUF7918" evidence="1">
    <location>
        <begin position="88"/>
        <end position="160"/>
    </location>
</feature>
<dbReference type="AlphaFoldDB" id="A0A163HBC3"/>
<accession>A0A163HBC3</accession>
<proteinExistence type="predicted"/>
<comment type="caution">
    <text evidence="2">The sequence shown here is derived from an EMBL/GenBank/DDBJ whole genome shotgun (WGS) entry which is preliminary data.</text>
</comment>
<sequence length="161" mass="18201">MFTEAVPSEILTYDISGYRFKNSIRVAVLSSFTPVGRLRAAVESFVDCFTKVFVCTEVDLLDLLDLFFFHFIVDHVVDVHVMLLNLRANTNVRYVEAEAGTKFAVRYSFGPPFPDDRDVALDTLAHGNIIRAPLVHKENIQSQKSHTVSSTKTFVDGEWVK</sequence>
<evidence type="ECO:0000313" key="2">
    <source>
        <dbReference type="EMBL" id="KZM25226.1"/>
    </source>
</evidence>
<name>A0A163HBC3_DIDRA</name>
<reference evidence="2 3" key="1">
    <citation type="journal article" date="2016" name="Sci. Rep.">
        <title>Draft genome sequencing and secretome analysis of fungal phytopathogen Ascochyta rabiei provides insight into the necrotrophic effector repertoire.</title>
        <authorList>
            <person name="Verma S."/>
            <person name="Gazara R.K."/>
            <person name="Nizam S."/>
            <person name="Parween S."/>
            <person name="Chattopadhyay D."/>
            <person name="Verma P.K."/>
        </authorList>
    </citation>
    <scope>NUCLEOTIDE SEQUENCE [LARGE SCALE GENOMIC DNA]</scope>
    <source>
        <strain evidence="2 3">ArDII</strain>
    </source>
</reference>
<organism evidence="2 3">
    <name type="scientific">Didymella rabiei</name>
    <name type="common">Chickpea ascochyta blight fungus</name>
    <name type="synonym">Mycosphaerella rabiei</name>
    <dbReference type="NCBI Taxonomy" id="5454"/>
    <lineage>
        <taxon>Eukaryota</taxon>
        <taxon>Fungi</taxon>
        <taxon>Dikarya</taxon>
        <taxon>Ascomycota</taxon>
        <taxon>Pezizomycotina</taxon>
        <taxon>Dothideomycetes</taxon>
        <taxon>Pleosporomycetidae</taxon>
        <taxon>Pleosporales</taxon>
        <taxon>Pleosporineae</taxon>
        <taxon>Didymellaceae</taxon>
        <taxon>Ascochyta</taxon>
    </lineage>
</organism>
<dbReference type="InterPro" id="IPR057678">
    <property type="entry name" value="DUF7918"/>
</dbReference>